<evidence type="ECO:0000256" key="6">
    <source>
        <dbReference type="ARBA" id="ARBA00037968"/>
    </source>
</evidence>
<dbReference type="EMBL" id="KV454208">
    <property type="protein sequence ID" value="ODQ61747.1"/>
    <property type="molecule type" value="Genomic_DNA"/>
</dbReference>
<evidence type="ECO:0000313" key="10">
    <source>
        <dbReference type="Proteomes" id="UP000094112"/>
    </source>
</evidence>
<feature type="transmembrane region" description="Helical" evidence="7">
    <location>
        <begin position="260"/>
        <end position="285"/>
    </location>
</feature>
<dbReference type="STRING" id="683960.A0A1E3PA36"/>
<proteinExistence type="inferred from homology"/>
<name>A0A1E3PA36_WICAA</name>
<feature type="non-terminal residue" evidence="9">
    <location>
        <position position="1"/>
    </location>
</feature>
<dbReference type="FunFam" id="1.20.1250.20:FF:000065">
    <property type="entry name" value="Putative MFS pantothenate transporter"/>
    <property type="match status" value="1"/>
</dbReference>
<reference evidence="9 10" key="1">
    <citation type="journal article" date="2016" name="Proc. Natl. Acad. Sci. U.S.A.">
        <title>Comparative genomics of biotechnologically important yeasts.</title>
        <authorList>
            <person name="Riley R."/>
            <person name="Haridas S."/>
            <person name="Wolfe K.H."/>
            <person name="Lopes M.R."/>
            <person name="Hittinger C.T."/>
            <person name="Goeker M."/>
            <person name="Salamov A.A."/>
            <person name="Wisecaver J.H."/>
            <person name="Long T.M."/>
            <person name="Calvey C.H."/>
            <person name="Aerts A.L."/>
            <person name="Barry K.W."/>
            <person name="Choi C."/>
            <person name="Clum A."/>
            <person name="Coughlan A.Y."/>
            <person name="Deshpande S."/>
            <person name="Douglass A.P."/>
            <person name="Hanson S.J."/>
            <person name="Klenk H.-P."/>
            <person name="LaButti K.M."/>
            <person name="Lapidus A."/>
            <person name="Lindquist E.A."/>
            <person name="Lipzen A.M."/>
            <person name="Meier-Kolthoff J.P."/>
            <person name="Ohm R.A."/>
            <person name="Otillar R.P."/>
            <person name="Pangilinan J.L."/>
            <person name="Peng Y."/>
            <person name="Rokas A."/>
            <person name="Rosa C.A."/>
            <person name="Scheuner C."/>
            <person name="Sibirny A.A."/>
            <person name="Slot J.C."/>
            <person name="Stielow J.B."/>
            <person name="Sun H."/>
            <person name="Kurtzman C.P."/>
            <person name="Blackwell M."/>
            <person name="Grigoriev I.V."/>
            <person name="Jeffries T.W."/>
        </authorList>
    </citation>
    <scope>NUCLEOTIDE SEQUENCE [LARGE SCALE GENOMIC DNA]</scope>
    <source>
        <strain evidence="10">ATCC 58044 / CBS 1984 / NCYC 433 / NRRL Y-366-8</strain>
    </source>
</reference>
<keyword evidence="4 7" id="KW-1133">Transmembrane helix</keyword>
<dbReference type="PROSITE" id="PS50850">
    <property type="entry name" value="MFS"/>
    <property type="match status" value="1"/>
</dbReference>
<feature type="transmembrane region" description="Helical" evidence="7">
    <location>
        <begin position="123"/>
        <end position="144"/>
    </location>
</feature>
<dbReference type="PANTHER" id="PTHR43791">
    <property type="entry name" value="PERMEASE-RELATED"/>
    <property type="match status" value="1"/>
</dbReference>
<feature type="transmembrane region" description="Helical" evidence="7">
    <location>
        <begin position="193"/>
        <end position="213"/>
    </location>
</feature>
<keyword evidence="5 7" id="KW-0472">Membrane</keyword>
<accession>A0A1E3PA36</accession>
<evidence type="ECO:0000313" key="9">
    <source>
        <dbReference type="EMBL" id="ODQ61747.1"/>
    </source>
</evidence>
<dbReference type="InterPro" id="IPR020846">
    <property type="entry name" value="MFS_dom"/>
</dbReference>
<feature type="transmembrane region" description="Helical" evidence="7">
    <location>
        <begin position="21"/>
        <end position="43"/>
    </location>
</feature>
<evidence type="ECO:0000256" key="1">
    <source>
        <dbReference type="ARBA" id="ARBA00004141"/>
    </source>
</evidence>
<dbReference type="GeneID" id="30197780"/>
<dbReference type="Pfam" id="PF07690">
    <property type="entry name" value="MFS_1"/>
    <property type="match status" value="1"/>
</dbReference>
<comment type="similarity">
    <text evidence="6">Belongs to the major facilitator superfamily. Allantoate permease family.</text>
</comment>
<evidence type="ECO:0000256" key="4">
    <source>
        <dbReference type="ARBA" id="ARBA00022989"/>
    </source>
</evidence>
<evidence type="ECO:0000256" key="2">
    <source>
        <dbReference type="ARBA" id="ARBA00022448"/>
    </source>
</evidence>
<dbReference type="RefSeq" id="XP_019040954.1">
    <property type="nucleotide sequence ID" value="XM_019180534.1"/>
</dbReference>
<feature type="non-terminal residue" evidence="9">
    <location>
        <position position="433"/>
    </location>
</feature>
<dbReference type="PANTHER" id="PTHR43791:SF39">
    <property type="entry name" value="TRANSPORTER LIZ1_SEO1, PUTATIVE (AFU_ORTHOLOGUE AFUA_3G00980)-RELATED"/>
    <property type="match status" value="1"/>
</dbReference>
<evidence type="ECO:0000256" key="7">
    <source>
        <dbReference type="SAM" id="Phobius"/>
    </source>
</evidence>
<feature type="transmembrane region" description="Helical" evidence="7">
    <location>
        <begin position="365"/>
        <end position="383"/>
    </location>
</feature>
<evidence type="ECO:0000256" key="3">
    <source>
        <dbReference type="ARBA" id="ARBA00022692"/>
    </source>
</evidence>
<keyword evidence="10" id="KW-1185">Reference proteome</keyword>
<feature type="transmembrane region" description="Helical" evidence="7">
    <location>
        <begin position="305"/>
        <end position="323"/>
    </location>
</feature>
<keyword evidence="2" id="KW-0813">Transport</keyword>
<dbReference type="GO" id="GO:0022857">
    <property type="term" value="F:transmembrane transporter activity"/>
    <property type="evidence" value="ECO:0007669"/>
    <property type="project" value="InterPro"/>
</dbReference>
<feature type="transmembrane region" description="Helical" evidence="7">
    <location>
        <begin position="335"/>
        <end position="353"/>
    </location>
</feature>
<dbReference type="OrthoDB" id="3639251at2759"/>
<protein>
    <recommendedName>
        <fullName evidence="8">Major facilitator superfamily (MFS) profile domain-containing protein</fullName>
    </recommendedName>
</protein>
<dbReference type="InterPro" id="IPR011701">
    <property type="entry name" value="MFS"/>
</dbReference>
<evidence type="ECO:0000259" key="8">
    <source>
        <dbReference type="PROSITE" id="PS50850"/>
    </source>
</evidence>
<gene>
    <name evidence="9" type="ORF">WICANDRAFT_12554</name>
</gene>
<feature type="domain" description="Major facilitator superfamily (MFS) profile" evidence="8">
    <location>
        <begin position="30"/>
        <end position="433"/>
    </location>
</feature>
<feature type="transmembrane region" description="Helical" evidence="7">
    <location>
        <begin position="97"/>
        <end position="116"/>
    </location>
</feature>
<organism evidence="9 10">
    <name type="scientific">Wickerhamomyces anomalus (strain ATCC 58044 / CBS 1984 / NCYC 433 / NRRL Y-366-8)</name>
    <name type="common">Yeast</name>
    <name type="synonym">Hansenula anomala</name>
    <dbReference type="NCBI Taxonomy" id="683960"/>
    <lineage>
        <taxon>Eukaryota</taxon>
        <taxon>Fungi</taxon>
        <taxon>Dikarya</taxon>
        <taxon>Ascomycota</taxon>
        <taxon>Saccharomycotina</taxon>
        <taxon>Saccharomycetes</taxon>
        <taxon>Phaffomycetales</taxon>
        <taxon>Wickerhamomycetaceae</taxon>
        <taxon>Wickerhamomyces</taxon>
    </lineage>
</organism>
<dbReference type="AlphaFoldDB" id="A0A1E3PA36"/>
<evidence type="ECO:0000256" key="5">
    <source>
        <dbReference type="ARBA" id="ARBA00023136"/>
    </source>
</evidence>
<dbReference type="Gene3D" id="1.20.1250.20">
    <property type="entry name" value="MFS general substrate transporter like domains"/>
    <property type="match status" value="2"/>
</dbReference>
<dbReference type="Proteomes" id="UP000094112">
    <property type="component" value="Unassembled WGS sequence"/>
</dbReference>
<dbReference type="InterPro" id="IPR036259">
    <property type="entry name" value="MFS_trans_sf"/>
</dbReference>
<keyword evidence="3 7" id="KW-0812">Transmembrane</keyword>
<feature type="transmembrane region" description="Helical" evidence="7">
    <location>
        <begin position="395"/>
        <end position="417"/>
    </location>
</feature>
<comment type="subcellular location">
    <subcellularLocation>
        <location evidence="1">Membrane</location>
        <topology evidence="1">Multi-pass membrane protein</topology>
    </subcellularLocation>
</comment>
<dbReference type="GO" id="GO:0016020">
    <property type="term" value="C:membrane"/>
    <property type="evidence" value="ECO:0007669"/>
    <property type="project" value="UniProtKB-SubCell"/>
</dbReference>
<dbReference type="SUPFAM" id="SSF103473">
    <property type="entry name" value="MFS general substrate transporter"/>
    <property type="match status" value="1"/>
</dbReference>
<sequence length="433" mass="49025">PITTWKGRIWDSWDKPKEERWFLFKLDFLLMFIAGSGVFLRYLDQANINNAFVSGMKEELELYGNELNYANTCWSIGYAISQIPSNLLLSKLKHPHYYIAFLEISWSVLTFCSASFNGAKSMYAIRFFIGVFEAGHFPAVMYIASSWYTKSELSKRMSIIQFNTSTGPLISAFLQTAAYNGLNGTHGRSGWRWLFIVDGIISLPLALLVLFLLPDIPRTQNAGWIFTEKELELAKKRVPQEAKVYATFKKRDIKSWLGTWQLYFFSVAFVLESLAGLPSSSLPFWFKSYNTKTHTEFSVGQINNYSAPLYGIRIIATVILGYISDGVLKGRRWIVIAFNGVIMFIIAVALASIPVHPTNREGRWALYYLVGLYANGAQAWTWVNESTLGEPSKRAFVGAVMNAMSYAFTSFVPIFAFPTQDQPFVTKGNIMCA</sequence>